<dbReference type="AlphaFoldDB" id="A0A5D6WMY6"/>
<keyword evidence="2" id="KW-1185">Reference proteome</keyword>
<sequence>MNGVDGLARAVRRVANSHKGMGQAQRGIIQGDKVCIGNRAYPFTAAVECHTETGSAVWVQLTKTGRAVIVGA</sequence>
<evidence type="ECO:0000313" key="2">
    <source>
        <dbReference type="Proteomes" id="UP000322783"/>
    </source>
</evidence>
<protein>
    <recommendedName>
        <fullName evidence="3">NfeD-like C-terminal domain-containing protein</fullName>
    </recommendedName>
</protein>
<comment type="caution">
    <text evidence="1">The sequence shown here is derived from an EMBL/GenBank/DDBJ whole genome shotgun (WGS) entry which is preliminary data.</text>
</comment>
<gene>
    <name evidence="1" type="ORF">FZ041_08405</name>
</gene>
<evidence type="ECO:0008006" key="3">
    <source>
        <dbReference type="Google" id="ProtNLM"/>
    </source>
</evidence>
<dbReference type="RefSeq" id="WP_149189254.1">
    <property type="nucleotide sequence ID" value="NZ_VTOZ01000015.1"/>
</dbReference>
<name>A0A5D6WMY6_9FIRM</name>
<dbReference type="EMBL" id="VTOZ01000015">
    <property type="protein sequence ID" value="TYZ28459.1"/>
    <property type="molecule type" value="Genomic_DNA"/>
</dbReference>
<organism evidence="1 2">
    <name type="scientific">Selenomonas caprae</name>
    <dbReference type="NCBI Taxonomy" id="2606905"/>
    <lineage>
        <taxon>Bacteria</taxon>
        <taxon>Bacillati</taxon>
        <taxon>Bacillota</taxon>
        <taxon>Negativicutes</taxon>
        <taxon>Selenomonadales</taxon>
        <taxon>Selenomonadaceae</taxon>
        <taxon>Selenomonas</taxon>
    </lineage>
</organism>
<accession>A0A5D6WMY6</accession>
<dbReference type="Proteomes" id="UP000322783">
    <property type="component" value="Unassembled WGS sequence"/>
</dbReference>
<reference evidence="1 2" key="1">
    <citation type="submission" date="2019-08" db="EMBL/GenBank/DDBJ databases">
        <title>Selenomonas sp. mPRGC5 and Selenomonas sp. mPRGC8 isolated from ruminal fluid of dairy goat (Capra hircus).</title>
        <authorList>
            <person name="Poothong S."/>
            <person name="Nuengjamnong C."/>
            <person name="Tanasupawat S."/>
        </authorList>
    </citation>
    <scope>NUCLEOTIDE SEQUENCE [LARGE SCALE GENOMIC DNA]</scope>
    <source>
        <strain evidence="2">mPRGC8</strain>
    </source>
</reference>
<proteinExistence type="predicted"/>
<evidence type="ECO:0000313" key="1">
    <source>
        <dbReference type="EMBL" id="TYZ28459.1"/>
    </source>
</evidence>